<keyword evidence="3" id="KW-0969">Cilium</keyword>
<dbReference type="Proteomes" id="UP000053688">
    <property type="component" value="Unassembled WGS sequence"/>
</dbReference>
<accession>S3EHJ6</accession>
<dbReference type="Pfam" id="PF00691">
    <property type="entry name" value="OmpA"/>
    <property type="match status" value="1"/>
</dbReference>
<dbReference type="RefSeq" id="WP_016503456.1">
    <property type="nucleotide sequence ID" value="NZ_AMSD01000001.1"/>
</dbReference>
<dbReference type="InterPro" id="IPR041544">
    <property type="entry name" value="MotY_N"/>
</dbReference>
<name>S3EHJ6_9GAMM</name>
<evidence type="ECO:0000259" key="2">
    <source>
        <dbReference type="PROSITE" id="PS51123"/>
    </source>
</evidence>
<dbReference type="PROSITE" id="PS51123">
    <property type="entry name" value="OMPA_2"/>
    <property type="match status" value="1"/>
</dbReference>
<dbReference type="GO" id="GO:0016020">
    <property type="term" value="C:membrane"/>
    <property type="evidence" value="ECO:0007669"/>
    <property type="project" value="UniProtKB-UniRule"/>
</dbReference>
<dbReference type="eggNOG" id="COG2885">
    <property type="taxonomic scope" value="Bacteria"/>
</dbReference>
<dbReference type="AlphaFoldDB" id="S3EHJ6"/>
<evidence type="ECO:0000313" key="3">
    <source>
        <dbReference type="EMBL" id="EPE37658.1"/>
    </source>
</evidence>
<protein>
    <submittedName>
        <fullName evidence="3">Sodium-type flagellar protein MotY</fullName>
    </submittedName>
</protein>
<dbReference type="PRINTS" id="PR01023">
    <property type="entry name" value="NAFLGMOTY"/>
</dbReference>
<dbReference type="InterPro" id="IPR036737">
    <property type="entry name" value="OmpA-like_sf"/>
</dbReference>
<evidence type="ECO:0000313" key="4">
    <source>
        <dbReference type="Proteomes" id="UP000053688"/>
    </source>
</evidence>
<keyword evidence="1" id="KW-0472">Membrane</keyword>
<comment type="caution">
    <text evidence="3">The sequence shown here is derived from an EMBL/GenBank/DDBJ whole genome shotgun (WGS) entry which is preliminary data.</text>
</comment>
<dbReference type="CDD" id="cd07185">
    <property type="entry name" value="OmpA_C-like"/>
    <property type="match status" value="1"/>
</dbReference>
<dbReference type="InterPro" id="IPR050330">
    <property type="entry name" value="Bact_OuterMem_StrucFunc"/>
</dbReference>
<evidence type="ECO:0000256" key="1">
    <source>
        <dbReference type="PROSITE-ProRule" id="PRU00473"/>
    </source>
</evidence>
<dbReference type="SUPFAM" id="SSF103088">
    <property type="entry name" value="OmpA-like"/>
    <property type="match status" value="1"/>
</dbReference>
<reference evidence="3 4" key="1">
    <citation type="journal article" date="2014" name="Environ. Microbiol.">
        <title>Genomic signatures of obligate host dependence in the luminous bacterial symbiont of a vertebrate.</title>
        <authorList>
            <person name="Hendry T.A."/>
            <person name="de Wet J.R."/>
            <person name="Dunlap P.V."/>
        </authorList>
    </citation>
    <scope>NUCLEOTIDE SEQUENCE [LARGE SCALE GENOMIC DNA]</scope>
    <source>
        <strain evidence="3 4">Akat1</strain>
    </source>
</reference>
<sequence>MHKKIINTFMVNILVSFIANSSDRIYVATPEESTWEVIVNTPLECRLKHSIPNYAHAEFSSKADKKSNIHLELKMFKPIQKISNVHLVSIPPSWYPSNNSGKHIANIKFFKHFDAYLSGRIVSIILSELEKGYYPTFSYYQDWQKNYNERTEFALSSVSFQKTYSVFMNCITNLLPYNFEDISFVILHYIQDTLELNEESQKHLDKIAKYIRYYQDIKLISISSYTDAGDSKKESQHLTEQRATALKNYFQELGLSDSKIYVQAYGKRRPIANNSSLIGRNKNERIVLSLRR</sequence>
<dbReference type="Pfam" id="PF18393">
    <property type="entry name" value="MotY_N"/>
    <property type="match status" value="1"/>
</dbReference>
<organism evidence="3 4">
    <name type="scientific">Candidatus Photodesmus katoptron Akat1</name>
    <dbReference type="NCBI Taxonomy" id="1236703"/>
    <lineage>
        <taxon>Bacteria</taxon>
        <taxon>Pseudomonadati</taxon>
        <taxon>Pseudomonadota</taxon>
        <taxon>Gammaproteobacteria</taxon>
        <taxon>Vibrionales</taxon>
        <taxon>Vibrionaceae</taxon>
        <taxon>Candidatus Photodesmus</taxon>
    </lineage>
</organism>
<keyword evidence="3" id="KW-0966">Cell projection</keyword>
<dbReference type="STRING" id="28176.CF66_2318"/>
<dbReference type="Gene3D" id="2.60.40.2540">
    <property type="match status" value="1"/>
</dbReference>
<gene>
    <name evidence="3" type="ORF">O1U_0113</name>
</gene>
<dbReference type="EMBL" id="AMSD01000001">
    <property type="protein sequence ID" value="EPE37658.1"/>
    <property type="molecule type" value="Genomic_DNA"/>
</dbReference>
<dbReference type="PANTHER" id="PTHR30329:SF21">
    <property type="entry name" value="LIPOPROTEIN YIAD-RELATED"/>
    <property type="match status" value="1"/>
</dbReference>
<keyword evidence="3" id="KW-0282">Flagellum</keyword>
<keyword evidence="4" id="KW-1185">Reference proteome</keyword>
<dbReference type="PANTHER" id="PTHR30329">
    <property type="entry name" value="STATOR ELEMENT OF FLAGELLAR MOTOR COMPLEX"/>
    <property type="match status" value="1"/>
</dbReference>
<proteinExistence type="predicted"/>
<dbReference type="Gene3D" id="3.30.1330.60">
    <property type="entry name" value="OmpA-like domain"/>
    <property type="match status" value="1"/>
</dbReference>
<feature type="domain" description="OmpA-like" evidence="2">
    <location>
        <begin position="177"/>
        <end position="292"/>
    </location>
</feature>
<dbReference type="InterPro" id="IPR006665">
    <property type="entry name" value="OmpA-like"/>
</dbReference>